<evidence type="ECO:0000313" key="5">
    <source>
        <dbReference type="Proteomes" id="UP000243106"/>
    </source>
</evidence>
<dbReference type="RefSeq" id="WP_093014669.1">
    <property type="nucleotide sequence ID" value="NZ_FOXV01000014.1"/>
</dbReference>
<dbReference type="PANTHER" id="PTHR11579">
    <property type="entry name" value="PROTEIN-L-ISOASPARTATE O-METHYLTRANSFERASE"/>
    <property type="match status" value="1"/>
</dbReference>
<dbReference type="GO" id="GO:0005737">
    <property type="term" value="C:cytoplasm"/>
    <property type="evidence" value="ECO:0007669"/>
    <property type="project" value="TreeGrafter"/>
</dbReference>
<evidence type="ECO:0000256" key="1">
    <source>
        <dbReference type="ARBA" id="ARBA00005369"/>
    </source>
</evidence>
<dbReference type="Pfam" id="PF01135">
    <property type="entry name" value="PCMT"/>
    <property type="match status" value="1"/>
</dbReference>
<reference evidence="5" key="1">
    <citation type="submission" date="2016-10" db="EMBL/GenBank/DDBJ databases">
        <authorList>
            <person name="Varghese N."/>
            <person name="Submissions S."/>
        </authorList>
    </citation>
    <scope>NUCLEOTIDE SEQUENCE [LARGE SCALE GENOMIC DNA]</scope>
    <source>
        <strain evidence="5">JCM 10271</strain>
    </source>
</reference>
<organism evidence="4 5">
    <name type="scientific">Roseivivax halotolerans</name>
    <dbReference type="NCBI Taxonomy" id="93684"/>
    <lineage>
        <taxon>Bacteria</taxon>
        <taxon>Pseudomonadati</taxon>
        <taxon>Pseudomonadota</taxon>
        <taxon>Alphaproteobacteria</taxon>
        <taxon>Rhodobacterales</taxon>
        <taxon>Roseobacteraceae</taxon>
        <taxon>Roseivivax</taxon>
    </lineage>
</organism>
<dbReference type="Proteomes" id="UP000243106">
    <property type="component" value="Unassembled WGS sequence"/>
</dbReference>
<dbReference type="PANTHER" id="PTHR11579:SF18">
    <property type="entry name" value="PROTEIN-L-ISOASPARTATE O-METHYLTRANSFERASE"/>
    <property type="match status" value="1"/>
</dbReference>
<comment type="similarity">
    <text evidence="1">Belongs to the methyltransferase superfamily. L-isoaspartyl/D-aspartyl protein methyltransferase family.</text>
</comment>
<dbReference type="InterPro" id="IPR000682">
    <property type="entry name" value="PCMT"/>
</dbReference>
<evidence type="ECO:0000313" key="4">
    <source>
        <dbReference type="EMBL" id="SFQ62655.1"/>
    </source>
</evidence>
<accession>A0A1I6A1V4</accession>
<name>A0A1I6A1V4_9RHOB</name>
<dbReference type="EMBL" id="FOXV01000014">
    <property type="protein sequence ID" value="SFQ62655.1"/>
    <property type="molecule type" value="Genomic_DNA"/>
</dbReference>
<proteinExistence type="inferred from homology"/>
<dbReference type="GO" id="GO:0032259">
    <property type="term" value="P:methylation"/>
    <property type="evidence" value="ECO:0007669"/>
    <property type="project" value="UniProtKB-KW"/>
</dbReference>
<evidence type="ECO:0000256" key="3">
    <source>
        <dbReference type="ARBA" id="ARBA00030757"/>
    </source>
</evidence>
<sequence length="217" mass="23469">MPDFATLRRVMVDTQVRPSDVTKFPIIQAMLTVPRERFLPNDKAEVAYASESVTLAENRTVLAPRTFAKMLDALDVTPDMLVLDIGCGYGYSAAVLAHVAEAVVAVEDLEDIVDEVPGLLSETGADNVVLHTGPLSEGAAEHGPYDAIIVEGGVETLPDTLDDQLKEGGRIVCLFVEGRLGTVRVGYKIDGHLNWRYAFNASAPVLPGFEEKRAFAL</sequence>
<evidence type="ECO:0000256" key="2">
    <source>
        <dbReference type="ARBA" id="ARBA00013346"/>
    </source>
</evidence>
<dbReference type="GO" id="GO:0004719">
    <property type="term" value="F:protein-L-isoaspartate (D-aspartate) O-methyltransferase activity"/>
    <property type="evidence" value="ECO:0007669"/>
    <property type="project" value="InterPro"/>
</dbReference>
<keyword evidence="5" id="KW-1185">Reference proteome</keyword>
<gene>
    <name evidence="4" type="ORF">SAMN05421853_11428</name>
</gene>
<protein>
    <recommendedName>
        <fullName evidence="2">Protein-L-isoaspartate O-methyltransferase</fullName>
    </recommendedName>
    <alternativeName>
        <fullName evidence="3">Protein L-isoaspartyl methyltransferase</fullName>
    </alternativeName>
</protein>
<dbReference type="AlphaFoldDB" id="A0A1I6A1V4"/>
<dbReference type="STRING" id="93684.SAMN05421853_11428"/>
<dbReference type="InterPro" id="IPR029063">
    <property type="entry name" value="SAM-dependent_MTases_sf"/>
</dbReference>
<dbReference type="Gene3D" id="3.40.50.150">
    <property type="entry name" value="Vaccinia Virus protein VP39"/>
    <property type="match status" value="1"/>
</dbReference>
<keyword evidence="4" id="KW-0808">Transferase</keyword>
<dbReference type="SUPFAM" id="SSF53335">
    <property type="entry name" value="S-adenosyl-L-methionine-dependent methyltransferases"/>
    <property type="match status" value="1"/>
</dbReference>
<keyword evidence="4" id="KW-0489">Methyltransferase</keyword>